<evidence type="ECO:0000256" key="1">
    <source>
        <dbReference type="SAM" id="MobiDB-lite"/>
    </source>
</evidence>
<dbReference type="AlphaFoldDB" id="A0AAD7GKB1"/>
<protein>
    <submittedName>
        <fullName evidence="2">Uncharacterized protein</fullName>
    </submittedName>
</protein>
<organism evidence="2 3">
    <name type="scientific">Mycena rosella</name>
    <name type="common">Pink bonnet</name>
    <name type="synonym">Agaricus rosellus</name>
    <dbReference type="NCBI Taxonomy" id="1033263"/>
    <lineage>
        <taxon>Eukaryota</taxon>
        <taxon>Fungi</taxon>
        <taxon>Dikarya</taxon>
        <taxon>Basidiomycota</taxon>
        <taxon>Agaricomycotina</taxon>
        <taxon>Agaricomycetes</taxon>
        <taxon>Agaricomycetidae</taxon>
        <taxon>Agaricales</taxon>
        <taxon>Marasmiineae</taxon>
        <taxon>Mycenaceae</taxon>
        <taxon>Mycena</taxon>
    </lineage>
</organism>
<evidence type="ECO:0000313" key="2">
    <source>
        <dbReference type="EMBL" id="KAJ7691945.1"/>
    </source>
</evidence>
<sequence>MPSQHTTIASASQPHIRHTDPAPCAPLTSEEKKEKQVARKLKQEQIDTTVGEWFAYTYAKATELAERFGRTQRHFLNTFFQGSAHMVHHQENVNAYNAFKSEKAAKCREQGEPKAAPELHRDFHAEYTALTEEEKQEYVDRFIDTRSREVKIRKATPRGRIQDLANTVRNMQLLMVGLGHRVGIEGFFCIVRNNADFNTKPQWYFTFPELESYMQIACRKRWDTAETGMKIEAFAIAGCNVLSK</sequence>
<dbReference type="EMBL" id="JARKIE010000055">
    <property type="protein sequence ID" value="KAJ7691945.1"/>
    <property type="molecule type" value="Genomic_DNA"/>
</dbReference>
<feature type="compositionally biased region" description="Polar residues" evidence="1">
    <location>
        <begin position="1"/>
        <end position="13"/>
    </location>
</feature>
<gene>
    <name evidence="2" type="ORF">B0H17DRAFT_934493</name>
</gene>
<keyword evidence="3" id="KW-1185">Reference proteome</keyword>
<dbReference type="Gene3D" id="1.10.30.10">
    <property type="entry name" value="High mobility group box domain"/>
    <property type="match status" value="1"/>
</dbReference>
<proteinExistence type="predicted"/>
<accession>A0AAD7GKB1</accession>
<reference evidence="2" key="1">
    <citation type="submission" date="2023-03" db="EMBL/GenBank/DDBJ databases">
        <title>Massive genome expansion in bonnet fungi (Mycena s.s.) driven by repeated elements and novel gene families across ecological guilds.</title>
        <authorList>
            <consortium name="Lawrence Berkeley National Laboratory"/>
            <person name="Harder C.B."/>
            <person name="Miyauchi S."/>
            <person name="Viragh M."/>
            <person name="Kuo A."/>
            <person name="Thoen E."/>
            <person name="Andreopoulos B."/>
            <person name="Lu D."/>
            <person name="Skrede I."/>
            <person name="Drula E."/>
            <person name="Henrissat B."/>
            <person name="Morin E."/>
            <person name="Kohler A."/>
            <person name="Barry K."/>
            <person name="LaButti K."/>
            <person name="Morin E."/>
            <person name="Salamov A."/>
            <person name="Lipzen A."/>
            <person name="Mereny Z."/>
            <person name="Hegedus B."/>
            <person name="Baldrian P."/>
            <person name="Stursova M."/>
            <person name="Weitz H."/>
            <person name="Taylor A."/>
            <person name="Grigoriev I.V."/>
            <person name="Nagy L.G."/>
            <person name="Martin F."/>
            <person name="Kauserud H."/>
        </authorList>
    </citation>
    <scope>NUCLEOTIDE SEQUENCE</scope>
    <source>
        <strain evidence="2">CBHHK067</strain>
    </source>
</reference>
<name>A0AAD7GKB1_MYCRO</name>
<dbReference type="Proteomes" id="UP001221757">
    <property type="component" value="Unassembled WGS sequence"/>
</dbReference>
<evidence type="ECO:0000313" key="3">
    <source>
        <dbReference type="Proteomes" id="UP001221757"/>
    </source>
</evidence>
<dbReference type="InterPro" id="IPR036910">
    <property type="entry name" value="HMG_box_dom_sf"/>
</dbReference>
<comment type="caution">
    <text evidence="2">The sequence shown here is derived from an EMBL/GenBank/DDBJ whole genome shotgun (WGS) entry which is preliminary data.</text>
</comment>
<feature type="region of interest" description="Disordered" evidence="1">
    <location>
        <begin position="1"/>
        <end position="21"/>
    </location>
</feature>